<evidence type="ECO:0000313" key="2">
    <source>
        <dbReference type="EMBL" id="MST71104.1"/>
    </source>
</evidence>
<feature type="domain" description="Nitroreductase" evidence="1">
    <location>
        <begin position="23"/>
        <end position="141"/>
    </location>
</feature>
<dbReference type="InterPro" id="IPR000415">
    <property type="entry name" value="Nitroreductase-like"/>
</dbReference>
<evidence type="ECO:0000259" key="1">
    <source>
        <dbReference type="Pfam" id="PF00881"/>
    </source>
</evidence>
<dbReference type="AlphaFoldDB" id="A0A6N7XJH1"/>
<proteinExistence type="predicted"/>
<keyword evidence="3" id="KW-1185">Reference proteome</keyword>
<reference evidence="2 3" key="1">
    <citation type="submission" date="2019-08" db="EMBL/GenBank/DDBJ databases">
        <title>In-depth cultivation of the pig gut microbiome towards novel bacterial diversity and tailored functional studies.</title>
        <authorList>
            <person name="Wylensek D."/>
            <person name="Hitch T.C.A."/>
            <person name="Clavel T."/>
        </authorList>
    </citation>
    <scope>NUCLEOTIDE SEQUENCE [LARGE SCALE GENOMIC DNA]</scope>
    <source>
        <strain evidence="2 3">WCA-MUC-591-APC-4B</strain>
    </source>
</reference>
<comment type="caution">
    <text evidence="2">The sequence shown here is derived from an EMBL/GenBank/DDBJ whole genome shotgun (WGS) entry which is preliminary data.</text>
</comment>
<evidence type="ECO:0000313" key="3">
    <source>
        <dbReference type="Proteomes" id="UP000469424"/>
    </source>
</evidence>
<dbReference type="SUPFAM" id="SSF55469">
    <property type="entry name" value="FMN-dependent nitroreductase-like"/>
    <property type="match status" value="1"/>
</dbReference>
<name>A0A6N7XJH1_9FIRM</name>
<dbReference type="Pfam" id="PF00881">
    <property type="entry name" value="Nitroreductase"/>
    <property type="match status" value="1"/>
</dbReference>
<organism evidence="2 3">
    <name type="scientific">Mogibacterium kristiansenii</name>
    <dbReference type="NCBI Taxonomy" id="2606708"/>
    <lineage>
        <taxon>Bacteria</taxon>
        <taxon>Bacillati</taxon>
        <taxon>Bacillota</taxon>
        <taxon>Clostridia</taxon>
        <taxon>Peptostreptococcales</taxon>
        <taxon>Anaerovoracaceae</taxon>
        <taxon>Mogibacterium</taxon>
    </lineage>
</organism>
<accession>A0A6N7XJH1</accession>
<protein>
    <recommendedName>
        <fullName evidence="1">Nitroreductase domain-containing protein</fullName>
    </recommendedName>
</protein>
<sequence length="175" mass="19194">MEIAKNAGITYKQTPVANGTLVKVIKAAMASHLEDEKGWNYYVSKSKEAIAELAESGENAAEVKDAPAVIVPVYAPAKEAPTAEDVERSRAIGNMLVLMEEIGLAGTWVSVMCDEAQQKKVAEAMHISSEFMPMGILTLGYPEQDAEEDKPGKMKKKAEECFRKKIHFVDTLGRY</sequence>
<dbReference type="Gene3D" id="3.40.109.10">
    <property type="entry name" value="NADH Oxidase"/>
    <property type="match status" value="1"/>
</dbReference>
<gene>
    <name evidence="2" type="ORF">FYJ65_07150</name>
</gene>
<dbReference type="RefSeq" id="WP_154554665.1">
    <property type="nucleotide sequence ID" value="NZ_VUNA01000013.1"/>
</dbReference>
<dbReference type="CDD" id="cd02062">
    <property type="entry name" value="Nitro_FMN_reductase"/>
    <property type="match status" value="1"/>
</dbReference>
<dbReference type="GO" id="GO:0016491">
    <property type="term" value="F:oxidoreductase activity"/>
    <property type="evidence" value="ECO:0007669"/>
    <property type="project" value="InterPro"/>
</dbReference>
<dbReference type="InterPro" id="IPR029479">
    <property type="entry name" value="Nitroreductase"/>
</dbReference>
<dbReference type="Proteomes" id="UP000469424">
    <property type="component" value="Unassembled WGS sequence"/>
</dbReference>
<dbReference type="EMBL" id="VUNA01000013">
    <property type="protein sequence ID" value="MST71104.1"/>
    <property type="molecule type" value="Genomic_DNA"/>
</dbReference>